<dbReference type="CDD" id="cd01650">
    <property type="entry name" value="RT_nLTR_like"/>
    <property type="match status" value="2"/>
</dbReference>
<feature type="domain" description="Reverse transcriptase" evidence="1">
    <location>
        <begin position="903"/>
        <end position="1183"/>
    </location>
</feature>
<dbReference type="InterPro" id="IPR026960">
    <property type="entry name" value="RVT-Znf"/>
</dbReference>
<dbReference type="InterPro" id="IPR000477">
    <property type="entry name" value="RT_dom"/>
</dbReference>
<dbReference type="InterPro" id="IPR036691">
    <property type="entry name" value="Endo/exonu/phosph_ase_sf"/>
</dbReference>
<name>A0A2N9ESM7_FAGSY</name>
<gene>
    <name evidence="2" type="ORF">FSB_LOCUS5466</name>
</gene>
<sequence length="1982" mass="225772">MGKNGARWLGKCIEENFVRETEQAFIRTFRECDKGYVIRWFINKNGCYLELTDYGRAGCKGRLAIPEGQKQSGWRGFNKEPQLLLNPILVDNKERKNHYQQGIPVDEKIPKRIPAKERLGLAMSYAESLQVQVPTTPQDTHGKPPISHNLNSKVLKTLEITHTKVIVIEDEEGKAKGQEKFLGSIPYQLIGADIIACPKLTISLDTDGKRIVKWGGLVNQTELALTRDKGHEISVVTGVIGRKKPATSVFMGESNTVRVERVKGAPPKESHCLSVVPRDNFREGSPEESLLDISPLNSYQGESIPSDQSEWVRQNMEVFSKQMGVSIEGCEVEAMALFSAIEQWWRQTRSQTIVCMSQQRARRGVRELRNLSSSVNYGTSLTQGGGRRSRGFADWKYLESEGVYGPNVDADRSILWEELAGVRSWWEVLWCIGGDFNVVRFPSEKLTEGRLTGVMMNFSDFISELELIDLPLFDGQFTWSNNQDPPSKSRIDRFLLSTDWEDQFSHMVQKALPRFVSDHCPISLDSGTYIRGKSCFKFENMWLRHEAFTGNGLESKENQGLFTGEDRVRRLNAQTELEETLLLDESITYGESKWESQEEIRKGIVDFYQDLYSEKEHWRPVIRGADFISLKAEEAAHLERPFSEEEVVLALNQISGEKALGPDGFTLAFFHHCWDVVKKEVLDSLQEFYDQEAFERSLNSTFVVFIPKKVGALDVKDFRPISLTSSIYKIISKVLANRLREVLGSLLSSSKNAFIQGRQIQDSVLIANESLDSRQKSGVPGLICKLDLEKAYDHVNWNFLIYLMERCGFGAKWRNWIHFCISSVCFSVLINGTPGGFFPSSRGLRQGDSFSPLLFVLVMEALSRLMDRAVERGYIEGPDGFSLAFFQSCWDIIKQDVMNVFHDFHVSRNFVKSLNVTFLALIPKKPGAQECKDFRPISLVTGMYKIIAKVLANRLSGVLPKLISASQNAFVGGRQILDSVLVANESLDSRLKSGFPGVLCKLDIEKAYDHVNWNFLLYMLRRCGFSERWRQWIYSCISTVRFSVLVNGSAHGFFSTSRGLRQGDPLSPMLFIIVMEALSRMLERAVAGGYISGFSVGNSTGVELSISHSLFADDTLIFCGANSEQAWYLRGVFIWFQAISGLKINLSKSELVPVGQVINVPELAGILGCRVASLPLTYLGLPLGASYKSKSIWVGVVEKMEKRLAGWKRLYLSKGGRVTLIKSTLSSIPTYFLSLFPLPMSIARRIEKLQRDFLWGGLEEEHKFHLVNWHQTCSPLHSGGLGIRDVAIFNKALLGKWLWRYSMDPTSLWRQVIDSKYGSQGNFWCSNRVNSPHGVSLWKHIRAGWDVFSQHISYTVGDGSRLRFWHDVWCGDLPLRSQFPSLFQLARAPEATVADLCHFQGMNCVWDIAFIRSVQDWELEMIDSFMTLLYSSRIRQGVADSLCWTPSSRGLFEVRSFYSTLIHPFSQDSFPWKGVWKAKVPPRVAFFVWTSALGKILTTDNLRKRRVIIQDWCCMCKSSGETVNHLLLHCPVAWELWSMVWILFGITWVMPRGVVDLFNCWHGPRSKSEAGKIWKMTPHCLMWCIWQERNDRTFNGVEKSIPALKFHLLHILLSWAKAAHLVSSFSGLRINLGKSEIVPVGPVPDVEALAHVLGGRTASLPMKYLGLPLEARYKSKEIWNPILEKMEKRLAGWKRSYLSKGGRLTLNKSTLSSLPTYFLSLFPVPSSVAHRIEKLQRDFLWGGLGDEFKYHLALLGKWLWRFANEQSAYWRQVIACKYGCDRDGWHSKEGHDGHGVCLWKHIQAGSSRFSQYVQYSVGSGDSIRFWVDNWNTVGLLRDVFPLIYQIALHKQATVSEYLSWHNEDMFGQLLCRGLSKIRSWESILISLPFFTSRSVQTSPRRAFGKVVFRTRLLSLLWLVAQGKILTIDNLRRRRIWVQGRIQEFKYTNIYVTIIFTMGITNLDHIGIKPFVPLSRRLFELIK</sequence>
<dbReference type="Pfam" id="PF13966">
    <property type="entry name" value="zf-RVT"/>
    <property type="match status" value="1"/>
</dbReference>
<dbReference type="PANTHER" id="PTHR33116">
    <property type="entry name" value="REVERSE TRANSCRIPTASE ZINC-BINDING DOMAIN-CONTAINING PROTEIN-RELATED-RELATED"/>
    <property type="match status" value="1"/>
</dbReference>
<dbReference type="Pfam" id="PF00078">
    <property type="entry name" value="RVT_1"/>
    <property type="match status" value="2"/>
</dbReference>
<dbReference type="EMBL" id="OIVN01000280">
    <property type="protein sequence ID" value="SPC77584.1"/>
    <property type="molecule type" value="Genomic_DNA"/>
</dbReference>
<reference evidence="2" key="1">
    <citation type="submission" date="2018-02" db="EMBL/GenBank/DDBJ databases">
        <authorList>
            <person name="Cohen D.B."/>
            <person name="Kent A.D."/>
        </authorList>
    </citation>
    <scope>NUCLEOTIDE SEQUENCE</scope>
</reference>
<evidence type="ECO:0000313" key="2">
    <source>
        <dbReference type="EMBL" id="SPC77584.1"/>
    </source>
</evidence>
<dbReference type="Gene3D" id="3.60.10.10">
    <property type="entry name" value="Endonuclease/exonuclease/phosphatase"/>
    <property type="match status" value="1"/>
</dbReference>
<dbReference type="PROSITE" id="PS50878">
    <property type="entry name" value="RT_POL"/>
    <property type="match status" value="1"/>
</dbReference>
<dbReference type="PANTHER" id="PTHR33116:SF78">
    <property type="entry name" value="OS12G0587133 PROTEIN"/>
    <property type="match status" value="1"/>
</dbReference>
<dbReference type="SUPFAM" id="SSF56219">
    <property type="entry name" value="DNase I-like"/>
    <property type="match status" value="1"/>
</dbReference>
<accession>A0A2N9ESM7</accession>
<dbReference type="SUPFAM" id="SSF56672">
    <property type="entry name" value="DNA/RNA polymerases"/>
    <property type="match status" value="2"/>
</dbReference>
<proteinExistence type="predicted"/>
<protein>
    <recommendedName>
        <fullName evidence="1">Reverse transcriptase domain-containing protein</fullName>
    </recommendedName>
</protein>
<dbReference type="InterPro" id="IPR043502">
    <property type="entry name" value="DNA/RNA_pol_sf"/>
</dbReference>
<evidence type="ECO:0000259" key="1">
    <source>
        <dbReference type="PROSITE" id="PS50878"/>
    </source>
</evidence>
<organism evidence="2">
    <name type="scientific">Fagus sylvatica</name>
    <name type="common">Beechnut</name>
    <dbReference type="NCBI Taxonomy" id="28930"/>
    <lineage>
        <taxon>Eukaryota</taxon>
        <taxon>Viridiplantae</taxon>
        <taxon>Streptophyta</taxon>
        <taxon>Embryophyta</taxon>
        <taxon>Tracheophyta</taxon>
        <taxon>Spermatophyta</taxon>
        <taxon>Magnoliopsida</taxon>
        <taxon>eudicotyledons</taxon>
        <taxon>Gunneridae</taxon>
        <taxon>Pentapetalae</taxon>
        <taxon>rosids</taxon>
        <taxon>fabids</taxon>
        <taxon>Fagales</taxon>
        <taxon>Fagaceae</taxon>
        <taxon>Fagus</taxon>
    </lineage>
</organism>